<organism evidence="1 2">
    <name type="scientific">Perkinsus chesapeaki</name>
    <name type="common">Clam parasite</name>
    <name type="synonym">Perkinsus andrewsi</name>
    <dbReference type="NCBI Taxonomy" id="330153"/>
    <lineage>
        <taxon>Eukaryota</taxon>
        <taxon>Sar</taxon>
        <taxon>Alveolata</taxon>
        <taxon>Perkinsozoa</taxon>
        <taxon>Perkinsea</taxon>
        <taxon>Perkinsida</taxon>
        <taxon>Perkinsidae</taxon>
        <taxon>Perkinsus</taxon>
    </lineage>
</organism>
<dbReference type="AlphaFoldDB" id="A0A7J6KSE7"/>
<name>A0A7J6KSE7_PERCH</name>
<dbReference type="Proteomes" id="UP000591131">
    <property type="component" value="Unassembled WGS sequence"/>
</dbReference>
<proteinExistence type="predicted"/>
<evidence type="ECO:0000313" key="1">
    <source>
        <dbReference type="EMBL" id="KAF4649519.1"/>
    </source>
</evidence>
<dbReference type="EMBL" id="JAAPAO010001510">
    <property type="protein sequence ID" value="KAF4649519.1"/>
    <property type="molecule type" value="Genomic_DNA"/>
</dbReference>
<keyword evidence="2" id="KW-1185">Reference proteome</keyword>
<feature type="non-terminal residue" evidence="1">
    <location>
        <position position="129"/>
    </location>
</feature>
<evidence type="ECO:0000313" key="2">
    <source>
        <dbReference type="Proteomes" id="UP000591131"/>
    </source>
</evidence>
<accession>A0A7J6KSE7</accession>
<sequence length="129" mass="15424">SVMDNACKTWLSEDIELNNITPRQLADITLVLSNTRINKRRYEQFLQLLTDEIEDNFDQFDEDSIGDIVRGFINIKYGNEQLFNIFGRELPHRIHEYKWWNLIDIAELYMLLKWPADNDPDMILRFGNE</sequence>
<reference evidence="1 2" key="1">
    <citation type="submission" date="2020-04" db="EMBL/GenBank/DDBJ databases">
        <title>Perkinsus chesapeaki whole genome sequence.</title>
        <authorList>
            <person name="Bogema D.R."/>
        </authorList>
    </citation>
    <scope>NUCLEOTIDE SEQUENCE [LARGE SCALE GENOMIC DNA]</scope>
    <source>
        <strain evidence="1">ATCC PRA-425</strain>
    </source>
</reference>
<comment type="caution">
    <text evidence="1">The sequence shown here is derived from an EMBL/GenBank/DDBJ whole genome shotgun (WGS) entry which is preliminary data.</text>
</comment>
<dbReference type="OrthoDB" id="449416at2759"/>
<protein>
    <submittedName>
        <fullName evidence="1">Uncharacterized protein</fullName>
    </submittedName>
</protein>
<gene>
    <name evidence="1" type="ORF">FOL47_002024</name>
</gene>
<feature type="non-terminal residue" evidence="1">
    <location>
        <position position="1"/>
    </location>
</feature>